<reference evidence="1" key="1">
    <citation type="submission" date="2020-05" db="EMBL/GenBank/DDBJ databases">
        <authorList>
            <person name="Chiriac C."/>
            <person name="Salcher M."/>
            <person name="Ghai R."/>
            <person name="Kavagutti S V."/>
        </authorList>
    </citation>
    <scope>NUCLEOTIDE SEQUENCE</scope>
</reference>
<protein>
    <submittedName>
        <fullName evidence="1">Unannotated protein</fullName>
    </submittedName>
</protein>
<name>A0A6J6CU91_9ZZZZ</name>
<dbReference type="SUPFAM" id="SSF52540">
    <property type="entry name" value="P-loop containing nucleoside triphosphate hydrolases"/>
    <property type="match status" value="1"/>
</dbReference>
<proteinExistence type="predicted"/>
<organism evidence="1">
    <name type="scientific">freshwater metagenome</name>
    <dbReference type="NCBI Taxonomy" id="449393"/>
    <lineage>
        <taxon>unclassified sequences</taxon>
        <taxon>metagenomes</taxon>
        <taxon>ecological metagenomes</taxon>
    </lineage>
</organism>
<dbReference type="AlphaFoldDB" id="A0A6J6CU91"/>
<evidence type="ECO:0000313" key="1">
    <source>
        <dbReference type="EMBL" id="CAB4553358.1"/>
    </source>
</evidence>
<gene>
    <name evidence="1" type="ORF">UFOPK1591_00204</name>
</gene>
<dbReference type="EMBL" id="CAEZTD010000009">
    <property type="protein sequence ID" value="CAB4553358.1"/>
    <property type="molecule type" value="Genomic_DNA"/>
</dbReference>
<dbReference type="Gene3D" id="3.40.50.300">
    <property type="entry name" value="P-loop containing nucleotide triphosphate hydrolases"/>
    <property type="match status" value="1"/>
</dbReference>
<sequence length="196" mass="21340">MSSTDPVAAPEQPQFTPSVVELATRIRNLGKGALVLIDGASGTGKTTLASEIERELSGVDAPLVIHMDDLYPGWDGLAQGIQNLHDWILLPRSIGHPVVSKRYDWATKKFGDEFTLDATKTMIVEGCGALGLGAHTFADLSVWVSADDDLRRTRALARDPAEDFARHWDAWDDQFAAYVERDSPELSANVHVRSGG</sequence>
<accession>A0A6J6CU91</accession>
<dbReference type="InterPro" id="IPR027417">
    <property type="entry name" value="P-loop_NTPase"/>
</dbReference>